<sequence length="229" mass="25382">MNIDWMAVQARLKELGFDPGPIDGVRGPKTDAAIVAFKRSVGLKPRPYLGPLTQKALMGRKQQPAADQPALPWMAHAADVRGLHEARNYSRLRSWFDKSVSWIDPRDVPWCGAFVATCLRHWDSDIAIPENPLGARNWGKFGQPCKPQFGAILTFWRGSKSGWKGHVGFYHGEDATHFHVLGGNQSNAVTVSRIAKSRLLTARWPNDFPMSGRRLQVSAAGVQTTTNEA</sequence>
<dbReference type="InterPro" id="IPR036365">
    <property type="entry name" value="PGBD-like_sf"/>
</dbReference>
<keyword evidence="3" id="KW-1185">Reference proteome</keyword>
<evidence type="ECO:0000313" key="3">
    <source>
        <dbReference type="Proteomes" id="UP000037178"/>
    </source>
</evidence>
<dbReference type="RefSeq" id="WP_049642788.1">
    <property type="nucleotide sequence ID" value="NZ_LFTY01000002.1"/>
</dbReference>
<dbReference type="GO" id="GO:0016787">
    <property type="term" value="F:hydrolase activity"/>
    <property type="evidence" value="ECO:0007669"/>
    <property type="project" value="UniProtKB-KW"/>
</dbReference>
<dbReference type="Pfam" id="PF01471">
    <property type="entry name" value="PG_binding_1"/>
    <property type="match status" value="1"/>
</dbReference>
<name>A0A0J9GTW5_9RHOB</name>
<protein>
    <submittedName>
        <fullName evidence="2">Cell wall-associated hydrolases (Invasion-associated proteins)</fullName>
    </submittedName>
</protein>
<accession>A0A0J9GTW5</accession>
<dbReference type="NCBIfam" id="TIGR02594">
    <property type="entry name" value="TIGR02594 family protein"/>
    <property type="match status" value="1"/>
</dbReference>
<evidence type="ECO:0000259" key="1">
    <source>
        <dbReference type="Pfam" id="PF01471"/>
    </source>
</evidence>
<feature type="domain" description="Peptidoglycan binding-like" evidence="1">
    <location>
        <begin position="4"/>
        <end position="57"/>
    </location>
</feature>
<dbReference type="OrthoDB" id="5395100at2"/>
<dbReference type="PATRIC" id="fig|1675527.3.peg.2045"/>
<dbReference type="Gene3D" id="1.10.101.10">
    <property type="entry name" value="PGBD-like superfamily/PGBD"/>
    <property type="match status" value="1"/>
</dbReference>
<dbReference type="SUPFAM" id="SSF47090">
    <property type="entry name" value="PGBD-like"/>
    <property type="match status" value="1"/>
</dbReference>
<keyword evidence="2" id="KW-0378">Hydrolase</keyword>
<organism evidence="2 3">
    <name type="scientific">Candidatus Rhodobacter oscarellae</name>
    <dbReference type="NCBI Taxonomy" id="1675527"/>
    <lineage>
        <taxon>Bacteria</taxon>
        <taxon>Pseudomonadati</taxon>
        <taxon>Pseudomonadota</taxon>
        <taxon>Alphaproteobacteria</taxon>
        <taxon>Rhodobacterales</taxon>
        <taxon>Rhodobacter group</taxon>
        <taxon>Rhodobacter</taxon>
    </lineage>
</organism>
<dbReference type="InterPro" id="IPR036366">
    <property type="entry name" value="PGBDSf"/>
</dbReference>
<dbReference type="EMBL" id="LFTY01000002">
    <property type="protein sequence ID" value="KMW56988.1"/>
    <property type="molecule type" value="Genomic_DNA"/>
</dbReference>
<gene>
    <name evidence="2" type="ORF">AIOL_001946</name>
</gene>
<evidence type="ECO:0000313" key="2">
    <source>
        <dbReference type="EMBL" id="KMW56988.1"/>
    </source>
</evidence>
<dbReference type="STRING" id="1675527.AIOL_001946"/>
<dbReference type="AlphaFoldDB" id="A0A0J9GTW5"/>
<dbReference type="InterPro" id="IPR002477">
    <property type="entry name" value="Peptidoglycan-bd-like"/>
</dbReference>
<dbReference type="InterPro" id="IPR013423">
    <property type="entry name" value="CHP02594"/>
</dbReference>
<comment type="caution">
    <text evidence="2">The sequence shown here is derived from an EMBL/GenBank/DDBJ whole genome shotgun (WGS) entry which is preliminary data.</text>
</comment>
<reference evidence="2 3" key="1">
    <citation type="submission" date="2015-06" db="EMBL/GenBank/DDBJ databases">
        <title>Draft genome sequence of an Alphaproteobacteria species associated to the Mediterranean sponge Oscarella lobularis.</title>
        <authorList>
            <person name="Jourda C."/>
            <person name="Santini S."/>
            <person name="Claverie J.-M."/>
        </authorList>
    </citation>
    <scope>NUCLEOTIDE SEQUENCE [LARGE SCALE GENOMIC DNA]</scope>
    <source>
        <strain evidence="2">IGS</strain>
    </source>
</reference>
<proteinExistence type="predicted"/>
<dbReference type="Proteomes" id="UP000037178">
    <property type="component" value="Unassembled WGS sequence"/>
</dbReference>